<dbReference type="PANTHER" id="PTHR31144:SF1">
    <property type="entry name" value="UPF0602 PROTEIN C4ORF47"/>
    <property type="match status" value="1"/>
</dbReference>
<evidence type="ECO:0000313" key="7">
    <source>
        <dbReference type="Proteomes" id="UP000829291"/>
    </source>
</evidence>
<evidence type="ECO:0000256" key="3">
    <source>
        <dbReference type="ARBA" id="ARBA00023212"/>
    </source>
</evidence>
<comment type="subcellular location">
    <subcellularLocation>
        <location evidence="1">Cytoplasm</location>
        <location evidence="1">Cytoskeleton</location>
        <location evidence="1">Microtubule organizing center</location>
        <location evidence="1">Centrosome</location>
    </subcellularLocation>
</comment>
<dbReference type="GeneID" id="124293025"/>
<dbReference type="PANTHER" id="PTHR31144">
    <property type="entry name" value="UPF0602 PROTEIN C4ORF47"/>
    <property type="match status" value="1"/>
</dbReference>
<organism evidence="7 8">
    <name type="scientific">Neodiprion lecontei</name>
    <name type="common">Redheaded pine sawfly</name>
    <dbReference type="NCBI Taxonomy" id="441921"/>
    <lineage>
        <taxon>Eukaryota</taxon>
        <taxon>Metazoa</taxon>
        <taxon>Ecdysozoa</taxon>
        <taxon>Arthropoda</taxon>
        <taxon>Hexapoda</taxon>
        <taxon>Insecta</taxon>
        <taxon>Pterygota</taxon>
        <taxon>Neoptera</taxon>
        <taxon>Endopterygota</taxon>
        <taxon>Hymenoptera</taxon>
        <taxon>Tenthredinoidea</taxon>
        <taxon>Diprionidae</taxon>
        <taxon>Diprioninae</taxon>
        <taxon>Neodiprion</taxon>
    </lineage>
</organism>
<feature type="region of interest" description="Disordered" evidence="6">
    <location>
        <begin position="44"/>
        <end position="67"/>
    </location>
</feature>
<evidence type="ECO:0000256" key="6">
    <source>
        <dbReference type="SAM" id="MobiDB-lite"/>
    </source>
</evidence>
<comment type="similarity">
    <text evidence="4">Belongs to the CFAP96 family.</text>
</comment>
<name>A0ABM3FIN3_NEOLC</name>
<keyword evidence="7" id="KW-1185">Reference proteome</keyword>
<evidence type="ECO:0000256" key="5">
    <source>
        <dbReference type="ARBA" id="ARBA00035693"/>
    </source>
</evidence>
<evidence type="ECO:0000256" key="2">
    <source>
        <dbReference type="ARBA" id="ARBA00022490"/>
    </source>
</evidence>
<evidence type="ECO:0000256" key="4">
    <source>
        <dbReference type="ARBA" id="ARBA00035656"/>
    </source>
</evidence>
<dbReference type="Proteomes" id="UP000829291">
    <property type="component" value="Chromosome 2"/>
</dbReference>
<sequence length="260" mass="29385">MATGGQIRPGPRIELFEKKFERLFTGEALSETWREESRKRLLERKKNVGPREFQTGGPAKKHSTPNDFYGCFSNPADSLDHAASIKPKKKESDALPNCKIKPNPLGGPGYANICLSPDPKHETDPYDRKKVTKEREARFLTTSVPQPYFPPNPYTATTFGPMYVAPALSRSPVIGTGHIYVPGPKKIGGCKAGCFDKYPPYESSPYDIKKERASPQARWLGGYPPEREKYTRSIIDYGTRISCNANNYPEYRERIYPLKY</sequence>
<proteinExistence type="inferred from homology"/>
<evidence type="ECO:0000256" key="1">
    <source>
        <dbReference type="ARBA" id="ARBA00004300"/>
    </source>
</evidence>
<dbReference type="RefSeq" id="XP_046587878.1">
    <property type="nucleotide sequence ID" value="XM_046731922.1"/>
</dbReference>
<reference evidence="8" key="1">
    <citation type="submission" date="2025-08" db="UniProtKB">
        <authorList>
            <consortium name="RefSeq"/>
        </authorList>
    </citation>
    <scope>IDENTIFICATION</scope>
    <source>
        <tissue evidence="8">Thorax and Abdomen</tissue>
    </source>
</reference>
<accession>A0ABM3FIN3</accession>
<keyword evidence="3" id="KW-0206">Cytoskeleton</keyword>
<keyword evidence="2" id="KW-0963">Cytoplasm</keyword>
<dbReference type="Pfam" id="PF15239">
    <property type="entry name" value="CFAP96-like"/>
    <property type="match status" value="1"/>
</dbReference>
<gene>
    <name evidence="8" type="primary">LOC124293025</name>
</gene>
<dbReference type="InterPro" id="IPR029358">
    <property type="entry name" value="CFAP96"/>
</dbReference>
<protein>
    <recommendedName>
        <fullName evidence="5">Cilia-and flagella-associated protein 96</fullName>
    </recommendedName>
</protein>
<evidence type="ECO:0000313" key="8">
    <source>
        <dbReference type="RefSeq" id="XP_046587878.1"/>
    </source>
</evidence>